<protein>
    <submittedName>
        <fullName evidence="1">OsmC-like protein</fullName>
    </submittedName>
    <submittedName>
        <fullName evidence="2">Redox protein</fullName>
    </submittedName>
</protein>
<gene>
    <name evidence="2" type="ORF">EV682_12315</name>
    <name evidence="1" type="ORF">NCTC11159_03706</name>
</gene>
<dbReference type="InterPro" id="IPR003718">
    <property type="entry name" value="OsmC/Ohr_fam"/>
</dbReference>
<name>A0A377SXC0_9NEIS</name>
<accession>A0A377SXC0</accession>
<proteinExistence type="predicted"/>
<evidence type="ECO:0000313" key="3">
    <source>
        <dbReference type="Proteomes" id="UP000255108"/>
    </source>
</evidence>
<dbReference type="PANTHER" id="PTHR39624:SF2">
    <property type="entry name" value="OSMC-LIKE PROTEIN"/>
    <property type="match status" value="1"/>
</dbReference>
<dbReference type="RefSeq" id="WP_115228858.1">
    <property type="nucleotide sequence ID" value="NZ_CAWOLO010000023.1"/>
</dbReference>
<dbReference type="SUPFAM" id="SSF82784">
    <property type="entry name" value="OsmC-like"/>
    <property type="match status" value="1"/>
</dbReference>
<dbReference type="AlphaFoldDB" id="A0A377SXC0"/>
<dbReference type="InterPro" id="IPR036102">
    <property type="entry name" value="OsmC/Ohrsf"/>
</dbReference>
<reference evidence="2 4" key="2">
    <citation type="submission" date="2019-03" db="EMBL/GenBank/DDBJ databases">
        <title>Genomic Encyclopedia of Type Strains, Phase IV (KMG-IV): sequencing the most valuable type-strain genomes for metagenomic binning, comparative biology and taxonomic classification.</title>
        <authorList>
            <person name="Goeker M."/>
        </authorList>
    </citation>
    <scope>NUCLEOTIDE SEQUENCE [LARGE SCALE GENOMIC DNA]</scope>
    <source>
        <strain evidence="2 4">DSM 3764</strain>
    </source>
</reference>
<reference evidence="1 3" key="1">
    <citation type="submission" date="2018-06" db="EMBL/GenBank/DDBJ databases">
        <authorList>
            <consortium name="Pathogen Informatics"/>
            <person name="Doyle S."/>
        </authorList>
    </citation>
    <scope>NUCLEOTIDE SEQUENCE [LARGE SCALE GENOMIC DNA]</scope>
    <source>
        <strain evidence="1 3">NCTC11159</strain>
    </source>
</reference>
<dbReference type="PANTHER" id="PTHR39624">
    <property type="entry name" value="PROTEIN INVOLVED IN RIMO-MEDIATED BETA-METHYLTHIOLATION OF RIBOSOMAL PROTEIN S12 YCAO"/>
    <property type="match status" value="1"/>
</dbReference>
<evidence type="ECO:0000313" key="2">
    <source>
        <dbReference type="EMBL" id="TCU81303.1"/>
    </source>
</evidence>
<dbReference type="Proteomes" id="UP000255108">
    <property type="component" value="Unassembled WGS sequence"/>
</dbReference>
<dbReference type="Gene3D" id="3.30.300.20">
    <property type="match status" value="1"/>
</dbReference>
<evidence type="ECO:0000313" key="4">
    <source>
        <dbReference type="Proteomes" id="UP000295794"/>
    </source>
</evidence>
<dbReference type="InterPro" id="IPR015946">
    <property type="entry name" value="KH_dom-like_a/b"/>
</dbReference>
<evidence type="ECO:0000313" key="1">
    <source>
        <dbReference type="EMBL" id="STR45159.1"/>
    </source>
</evidence>
<keyword evidence="4" id="KW-1185">Reference proteome</keyword>
<sequence>MDSLIAVTAKTGSTPYTISVSDELGHHWLADEPVQMGGANAGPSPVHLLLSSLGSCTAITLQMYAERKQWPLADVHVELQFNPDGKPAPQHSVISRKITLTGDLSAEQRGQLLKIANACPIHKLLTGTIEISSSLSE</sequence>
<dbReference type="Proteomes" id="UP000295794">
    <property type="component" value="Unassembled WGS sequence"/>
</dbReference>
<dbReference type="OrthoDB" id="9789573at2"/>
<dbReference type="Pfam" id="PF02566">
    <property type="entry name" value="OsmC"/>
    <property type="match status" value="1"/>
</dbReference>
<organism evidence="1 3">
    <name type="scientific">Iodobacter fluviatilis</name>
    <dbReference type="NCBI Taxonomy" id="537"/>
    <lineage>
        <taxon>Bacteria</taxon>
        <taxon>Pseudomonadati</taxon>
        <taxon>Pseudomonadota</taxon>
        <taxon>Betaproteobacteria</taxon>
        <taxon>Neisseriales</taxon>
        <taxon>Chitinibacteraceae</taxon>
        <taxon>Iodobacter</taxon>
    </lineage>
</organism>
<dbReference type="EMBL" id="UGHR01000003">
    <property type="protein sequence ID" value="STR45159.1"/>
    <property type="molecule type" value="Genomic_DNA"/>
</dbReference>
<dbReference type="EMBL" id="SMBT01000023">
    <property type="protein sequence ID" value="TCU81303.1"/>
    <property type="molecule type" value="Genomic_DNA"/>
</dbReference>